<keyword evidence="1" id="KW-0472">Membrane</keyword>
<dbReference type="Proteomes" id="UP000663671">
    <property type="component" value="Chromosome 1"/>
</dbReference>
<protein>
    <submittedName>
        <fullName evidence="2">Uncharacterized protein</fullName>
    </submittedName>
</protein>
<dbReference type="EMBL" id="CP069114">
    <property type="protein sequence ID" value="QSS64762.1"/>
    <property type="molecule type" value="Genomic_DNA"/>
</dbReference>
<accession>A0A8A1MJM0</accession>
<organism evidence="2 3">
    <name type="scientific">Ajellomyces capsulatus</name>
    <name type="common">Darling's disease fungus</name>
    <name type="synonym">Histoplasma capsulatum</name>
    <dbReference type="NCBI Taxonomy" id="5037"/>
    <lineage>
        <taxon>Eukaryota</taxon>
        <taxon>Fungi</taxon>
        <taxon>Dikarya</taxon>
        <taxon>Ascomycota</taxon>
        <taxon>Pezizomycotina</taxon>
        <taxon>Eurotiomycetes</taxon>
        <taxon>Eurotiomycetidae</taxon>
        <taxon>Onygenales</taxon>
        <taxon>Ajellomycetaceae</taxon>
        <taxon>Histoplasma</taxon>
    </lineage>
</organism>
<name>A0A8A1MJM0_AJECA</name>
<sequence length="228" mass="25408">MAKRSGSCWLISCLNADGNLVFMIHAAPLMAAVSYFFSARLSLIHASSYATAFDAVQLRHVTGQGGFDRASAGANMLIHMQIILIYLRVSWGKRHLRNQTSFDVWRRGIPKRRPGYPVCVLDFAGGDGVRGVVDKREGGGRGEGEKGRSIYLLEATSTDASVTIDSQKEALVRFLWTGFLQWYPIDRARSTFALAESWYKFSTCISPAQSKPSRGIFIIYCQVIMKRI</sequence>
<reference evidence="2" key="1">
    <citation type="submission" date="2021-01" db="EMBL/GenBank/DDBJ databases">
        <title>Chromosome-level genome assembly of a human fungal pathogen reveals clustering of transcriptionally co-regulated genes.</title>
        <authorList>
            <person name="Voorhies M."/>
            <person name="Cohen S."/>
            <person name="Shea T.P."/>
            <person name="Petrus S."/>
            <person name="Munoz J.F."/>
            <person name="Poplawski S."/>
            <person name="Goldman W.E."/>
            <person name="Michael T."/>
            <person name="Cuomo C.A."/>
            <person name="Sil A."/>
            <person name="Beyhan S."/>
        </authorList>
    </citation>
    <scope>NUCLEOTIDE SEQUENCE</scope>
    <source>
        <strain evidence="2">WU24</strain>
    </source>
</reference>
<keyword evidence="1" id="KW-0812">Transmembrane</keyword>
<dbReference type="VEuPathDB" id="FungiDB:I7I51_01834"/>
<evidence type="ECO:0000256" key="1">
    <source>
        <dbReference type="SAM" id="Phobius"/>
    </source>
</evidence>
<feature type="transmembrane region" description="Helical" evidence="1">
    <location>
        <begin position="20"/>
        <end position="38"/>
    </location>
</feature>
<proteinExistence type="predicted"/>
<evidence type="ECO:0000313" key="2">
    <source>
        <dbReference type="EMBL" id="QSS64762.1"/>
    </source>
</evidence>
<feature type="transmembrane region" description="Helical" evidence="1">
    <location>
        <begin position="70"/>
        <end position="89"/>
    </location>
</feature>
<evidence type="ECO:0000313" key="3">
    <source>
        <dbReference type="Proteomes" id="UP000663671"/>
    </source>
</evidence>
<gene>
    <name evidence="2" type="ORF">I7I51_01834</name>
</gene>
<dbReference type="AlphaFoldDB" id="A0A8A1MJM0"/>
<keyword evidence="1" id="KW-1133">Transmembrane helix</keyword>